<feature type="region of interest" description="Disordered" evidence="1">
    <location>
        <begin position="333"/>
        <end position="387"/>
    </location>
</feature>
<proteinExistence type="predicted"/>
<dbReference type="EMBL" id="BAAFRS010000347">
    <property type="protein sequence ID" value="GAB1227657.1"/>
    <property type="molecule type" value="Genomic_DNA"/>
</dbReference>
<name>A0ABQ0DY29_9EUKA</name>
<keyword evidence="3" id="KW-1185">Reference proteome</keyword>
<evidence type="ECO:0000313" key="2">
    <source>
        <dbReference type="EMBL" id="GAB1227657.1"/>
    </source>
</evidence>
<protein>
    <submittedName>
        <fullName evidence="2">Uncharacterized protein</fullName>
    </submittedName>
</protein>
<dbReference type="Proteomes" id="UP001628156">
    <property type="component" value="Unassembled WGS sequence"/>
</dbReference>
<sequence length="387" mass="45829">MSLREHIYYLSLNETEIEVEKITRNNNKQVKEKHIKYLFDHLNQQFLIDYKDTQEALTRRFQQKFTRKQYSHFLYFIFRCIGTPVKLKCFEIFLNYERPFELKHSQIEQDQCSGINQLAAIFLDSEVLIQQQNHQSIMTVELGPQELVSSFSKLWAVQYVESLLIFLNTATSFNFDVTDYYESQCIIDLLELLMKSITISYIRCLEISYTFFISFFLTPDNEIYKKYLFFIERLITITPKISQLFNNTILNQYFIDLPPIHSLPLEQLFEWVKRRFDYGLYVNGEIKTPIKNVTMEDYYKSIEPLSFQINEEIKFLKPFTLLPTSRVSSEITTPRKGFFSSRSNSRTRESSSLSSSPQRSSPLKVVKKERKGLIQSSGRKESSSFNN</sequence>
<feature type="compositionally biased region" description="Basic and acidic residues" evidence="1">
    <location>
        <begin position="378"/>
        <end position="387"/>
    </location>
</feature>
<accession>A0ABQ0DY29</accession>
<reference evidence="2 3" key="1">
    <citation type="journal article" date="2019" name="PLoS Negl. Trop. Dis.">
        <title>Whole genome sequencing of Entamoeba nuttalli reveals mammalian host-related molecular signatures and a novel octapeptide-repeat surface protein.</title>
        <authorList>
            <person name="Tanaka M."/>
            <person name="Makiuchi T."/>
            <person name="Komiyama T."/>
            <person name="Shiina T."/>
            <person name="Osaki K."/>
            <person name="Tachibana H."/>
        </authorList>
    </citation>
    <scope>NUCLEOTIDE SEQUENCE [LARGE SCALE GENOMIC DNA]</scope>
    <source>
        <strain evidence="2 3">P19-061405</strain>
    </source>
</reference>
<feature type="compositionally biased region" description="Low complexity" evidence="1">
    <location>
        <begin position="340"/>
        <end position="361"/>
    </location>
</feature>
<organism evidence="2 3">
    <name type="scientific">Entamoeba nuttalli</name>
    <dbReference type="NCBI Taxonomy" id="412467"/>
    <lineage>
        <taxon>Eukaryota</taxon>
        <taxon>Amoebozoa</taxon>
        <taxon>Evosea</taxon>
        <taxon>Archamoebae</taxon>
        <taxon>Mastigamoebida</taxon>
        <taxon>Entamoebidae</taxon>
        <taxon>Entamoeba</taxon>
    </lineage>
</organism>
<evidence type="ECO:0000256" key="1">
    <source>
        <dbReference type="SAM" id="MobiDB-lite"/>
    </source>
</evidence>
<comment type="caution">
    <text evidence="2">The sequence shown here is derived from an EMBL/GenBank/DDBJ whole genome shotgun (WGS) entry which is preliminary data.</text>
</comment>
<gene>
    <name evidence="2" type="ORF">ENUP19_0347G0038</name>
</gene>
<evidence type="ECO:0000313" key="3">
    <source>
        <dbReference type="Proteomes" id="UP001628156"/>
    </source>
</evidence>